<name>A0AC34R7I8_9BILA</name>
<dbReference type="WBParaSite" id="JU765_v2.g4314.t1">
    <property type="protein sequence ID" value="JU765_v2.g4314.t1"/>
    <property type="gene ID" value="JU765_v2.g4314"/>
</dbReference>
<evidence type="ECO:0000313" key="1">
    <source>
        <dbReference type="Proteomes" id="UP000887576"/>
    </source>
</evidence>
<evidence type="ECO:0000313" key="2">
    <source>
        <dbReference type="WBParaSite" id="JU765_v2.g4314.t1"/>
    </source>
</evidence>
<accession>A0AC34R7I8</accession>
<proteinExistence type="predicted"/>
<protein>
    <submittedName>
        <fullName evidence="2">F-box domain-containing protein</fullName>
    </submittedName>
</protein>
<organism evidence="1 2">
    <name type="scientific">Panagrolaimus sp. JU765</name>
    <dbReference type="NCBI Taxonomy" id="591449"/>
    <lineage>
        <taxon>Eukaryota</taxon>
        <taxon>Metazoa</taxon>
        <taxon>Ecdysozoa</taxon>
        <taxon>Nematoda</taxon>
        <taxon>Chromadorea</taxon>
        <taxon>Rhabditida</taxon>
        <taxon>Tylenchina</taxon>
        <taxon>Panagrolaimomorpha</taxon>
        <taxon>Panagrolaimoidea</taxon>
        <taxon>Panagrolaimidae</taxon>
        <taxon>Panagrolaimus</taxon>
    </lineage>
</organism>
<reference evidence="2" key="1">
    <citation type="submission" date="2022-11" db="UniProtKB">
        <authorList>
            <consortium name="WormBaseParasite"/>
        </authorList>
    </citation>
    <scope>IDENTIFICATION</scope>
</reference>
<dbReference type="Proteomes" id="UP000887576">
    <property type="component" value="Unplaced"/>
</dbReference>
<sequence length="295" mass="34702">MDHFDLFSLPLEIQDMIVGEMVHNFPPDNWFRFVQTSKYSNWLVQRAKPKKIAKELFLHIESIGLIKYKISSGKINFGTSDQLMEIFKNIQVIDKLYLSHEFNFRDETIWTPNFEKEFLKMSEFVIKIYLVLPEQFNRRFLEFYQNLKNLQYLVICGNNMSISILPYIPSRIRFLSFEESESGVVDEFLICSKILAEKSKKFPLKGFNLDLDEACQLNDVKNFLQSATFFNNAGIIFFGEYCVDEVKKMIQSIGGREVPGRKRMFLKKNIQIVPRKADESVNGIHILLWEGRFLL</sequence>